<evidence type="ECO:0000313" key="3">
    <source>
        <dbReference type="Proteomes" id="UP000683925"/>
    </source>
</evidence>
<evidence type="ECO:0008006" key="4">
    <source>
        <dbReference type="Google" id="ProtNLM"/>
    </source>
</evidence>
<sequence>MENKNLSIYLLNFVTNALINFDHGIIPACTTDMKFDLGIDDIGLGLMGSSVYGGLVIGSFLGTGIFSKFKTKRIVTISVLCCILSLSLFILTKNIFLLFLSRFLTGFFQVRNINLFGVPSSFFPCLDRLIW</sequence>
<dbReference type="EMBL" id="CAJJDP010000003">
    <property type="protein sequence ID" value="CAD8132967.1"/>
    <property type="molecule type" value="Genomic_DNA"/>
</dbReference>
<name>A0A8S1RZP0_PAROT</name>
<dbReference type="OMA" id="FQVCNIN"/>
<reference evidence="2" key="1">
    <citation type="submission" date="2021-01" db="EMBL/GenBank/DDBJ databases">
        <authorList>
            <consortium name="Genoscope - CEA"/>
            <person name="William W."/>
        </authorList>
    </citation>
    <scope>NUCLEOTIDE SEQUENCE</scope>
</reference>
<keyword evidence="1" id="KW-0472">Membrane</keyword>
<feature type="transmembrane region" description="Helical" evidence="1">
    <location>
        <begin position="42"/>
        <end position="62"/>
    </location>
</feature>
<evidence type="ECO:0000256" key="1">
    <source>
        <dbReference type="SAM" id="Phobius"/>
    </source>
</evidence>
<organism evidence="2 3">
    <name type="scientific">Paramecium octaurelia</name>
    <dbReference type="NCBI Taxonomy" id="43137"/>
    <lineage>
        <taxon>Eukaryota</taxon>
        <taxon>Sar</taxon>
        <taxon>Alveolata</taxon>
        <taxon>Ciliophora</taxon>
        <taxon>Intramacronucleata</taxon>
        <taxon>Oligohymenophorea</taxon>
        <taxon>Peniculida</taxon>
        <taxon>Parameciidae</taxon>
        <taxon>Paramecium</taxon>
    </lineage>
</organism>
<accession>A0A8S1RZP0</accession>
<keyword evidence="3" id="KW-1185">Reference proteome</keyword>
<dbReference type="Proteomes" id="UP000683925">
    <property type="component" value="Unassembled WGS sequence"/>
</dbReference>
<feature type="transmembrane region" description="Helical" evidence="1">
    <location>
        <begin position="74"/>
        <end position="100"/>
    </location>
</feature>
<dbReference type="OrthoDB" id="331466at2759"/>
<keyword evidence="1" id="KW-0812">Transmembrane</keyword>
<keyword evidence="1" id="KW-1133">Transmembrane helix</keyword>
<protein>
    <recommendedName>
        <fullName evidence="4">Major facilitator superfamily (MFS) profile domain-containing protein</fullName>
    </recommendedName>
</protein>
<comment type="caution">
    <text evidence="2">The sequence shown here is derived from an EMBL/GenBank/DDBJ whole genome shotgun (WGS) entry which is preliminary data.</text>
</comment>
<dbReference type="AlphaFoldDB" id="A0A8S1RZP0"/>
<gene>
    <name evidence="2" type="ORF">POCTA_138.1.T0040219</name>
</gene>
<proteinExistence type="predicted"/>
<evidence type="ECO:0000313" key="2">
    <source>
        <dbReference type="EMBL" id="CAD8132967.1"/>
    </source>
</evidence>